<protein>
    <recommendedName>
        <fullName evidence="8">Glycosyltransferase 2-like domain-containing protein</fullName>
    </recommendedName>
</protein>
<dbReference type="SUPFAM" id="SSF53448">
    <property type="entry name" value="Nucleotide-diphospho-sugar transferases"/>
    <property type="match status" value="1"/>
</dbReference>
<accession>A0A518GMC8</accession>
<keyword evidence="6 7" id="KW-0472">Membrane</keyword>
<keyword evidence="10" id="KW-1185">Reference proteome</keyword>
<feature type="transmembrane region" description="Helical" evidence="7">
    <location>
        <begin position="254"/>
        <end position="276"/>
    </location>
</feature>
<dbReference type="Gene3D" id="3.90.550.10">
    <property type="entry name" value="Spore Coat Polysaccharide Biosynthesis Protein SpsA, Chain A"/>
    <property type="match status" value="1"/>
</dbReference>
<dbReference type="PANTHER" id="PTHR48090">
    <property type="entry name" value="UNDECAPRENYL-PHOSPHATE 4-DEOXY-4-FORMAMIDO-L-ARABINOSE TRANSFERASE-RELATED"/>
    <property type="match status" value="1"/>
</dbReference>
<proteinExistence type="predicted"/>
<evidence type="ECO:0000313" key="9">
    <source>
        <dbReference type="EMBL" id="QDV29795.1"/>
    </source>
</evidence>
<name>A0A518GMC8_9PLAN</name>
<evidence type="ECO:0000256" key="7">
    <source>
        <dbReference type="SAM" id="Phobius"/>
    </source>
</evidence>
<dbReference type="InterPro" id="IPR001173">
    <property type="entry name" value="Glyco_trans_2-like"/>
</dbReference>
<evidence type="ECO:0000256" key="4">
    <source>
        <dbReference type="ARBA" id="ARBA00022692"/>
    </source>
</evidence>
<gene>
    <name evidence="9" type="ORF">Spb1_17120</name>
</gene>
<sequence>MLANDVFQRTAALTSDEPHTAIGRTPPRVSVAIPVYNEEALIQELMRRVLAVLDGLPGGPHQLVLVDDGSRDRTFACICAAAQHDRRILPVALSRNFGHQIALTAALDYADGDLVVMMDGDLQDRPEVIPDMLTLWRDGADVVYAVRTRRKETWLLKTCYQAFYRVIERLAHLKLPRDSGDFCLVSREVADVMRTTREQHRYLRGLRAWAGFRQEPLLVERDARSAGDSKYGFRQLFQLAFDGIFSFSTVPIRVATWLGLTTVALTLFLGLFWVVAWSLNYAPQGFTALATSIAFFGGVQLVFLGLIGEYVGRIYEEVKNRPLYVVRKSSETGASAWPDDTPPAIQGLSAFTKRI</sequence>
<dbReference type="InterPro" id="IPR050256">
    <property type="entry name" value="Glycosyltransferase_2"/>
</dbReference>
<dbReference type="InterPro" id="IPR029044">
    <property type="entry name" value="Nucleotide-diphossugar_trans"/>
</dbReference>
<dbReference type="GO" id="GO:0016757">
    <property type="term" value="F:glycosyltransferase activity"/>
    <property type="evidence" value="ECO:0007669"/>
    <property type="project" value="UniProtKB-KW"/>
</dbReference>
<feature type="domain" description="Glycosyltransferase 2-like" evidence="8">
    <location>
        <begin position="30"/>
        <end position="190"/>
    </location>
</feature>
<dbReference type="EMBL" id="CP036299">
    <property type="protein sequence ID" value="QDV29795.1"/>
    <property type="molecule type" value="Genomic_DNA"/>
</dbReference>
<evidence type="ECO:0000256" key="6">
    <source>
        <dbReference type="ARBA" id="ARBA00023136"/>
    </source>
</evidence>
<evidence type="ECO:0000256" key="3">
    <source>
        <dbReference type="ARBA" id="ARBA00022679"/>
    </source>
</evidence>
<dbReference type="GO" id="GO:0005886">
    <property type="term" value="C:plasma membrane"/>
    <property type="evidence" value="ECO:0007669"/>
    <property type="project" value="TreeGrafter"/>
</dbReference>
<keyword evidence="3" id="KW-0808">Transferase</keyword>
<evidence type="ECO:0000256" key="2">
    <source>
        <dbReference type="ARBA" id="ARBA00022676"/>
    </source>
</evidence>
<keyword evidence="5 7" id="KW-1133">Transmembrane helix</keyword>
<evidence type="ECO:0000313" key="10">
    <source>
        <dbReference type="Proteomes" id="UP000315349"/>
    </source>
</evidence>
<reference evidence="9 10" key="1">
    <citation type="submission" date="2019-02" db="EMBL/GenBank/DDBJ databases">
        <title>Deep-cultivation of Planctomycetes and their phenomic and genomic characterization uncovers novel biology.</title>
        <authorList>
            <person name="Wiegand S."/>
            <person name="Jogler M."/>
            <person name="Boedeker C."/>
            <person name="Pinto D."/>
            <person name="Vollmers J."/>
            <person name="Rivas-Marin E."/>
            <person name="Kohn T."/>
            <person name="Peeters S.H."/>
            <person name="Heuer A."/>
            <person name="Rast P."/>
            <person name="Oberbeckmann S."/>
            <person name="Bunk B."/>
            <person name="Jeske O."/>
            <person name="Meyerdierks A."/>
            <person name="Storesund J.E."/>
            <person name="Kallscheuer N."/>
            <person name="Luecker S."/>
            <person name="Lage O.M."/>
            <person name="Pohl T."/>
            <person name="Merkel B.J."/>
            <person name="Hornburger P."/>
            <person name="Mueller R.-W."/>
            <person name="Bruemmer F."/>
            <person name="Labrenz M."/>
            <person name="Spormann A.M."/>
            <person name="Op den Camp H."/>
            <person name="Overmann J."/>
            <person name="Amann R."/>
            <person name="Jetten M.S.M."/>
            <person name="Mascher T."/>
            <person name="Medema M.H."/>
            <person name="Devos D.P."/>
            <person name="Kaster A.-K."/>
            <person name="Ovreas L."/>
            <person name="Rohde M."/>
            <person name="Galperin M.Y."/>
            <person name="Jogler C."/>
        </authorList>
    </citation>
    <scope>NUCLEOTIDE SEQUENCE [LARGE SCALE GENOMIC DNA]</scope>
    <source>
        <strain evidence="9 10">Spb1</strain>
    </source>
</reference>
<dbReference type="AlphaFoldDB" id="A0A518GMC8"/>
<evidence type="ECO:0000256" key="5">
    <source>
        <dbReference type="ARBA" id="ARBA00022989"/>
    </source>
</evidence>
<dbReference type="CDD" id="cd04187">
    <property type="entry name" value="DPM1_like_bac"/>
    <property type="match status" value="1"/>
</dbReference>
<dbReference type="KEGG" id="peh:Spb1_17120"/>
<dbReference type="PANTHER" id="PTHR48090:SF1">
    <property type="entry name" value="PROPHAGE BACTOPRENOL GLUCOSYL TRANSFERASE HOMOLOG"/>
    <property type="match status" value="1"/>
</dbReference>
<evidence type="ECO:0000256" key="1">
    <source>
        <dbReference type="ARBA" id="ARBA00004141"/>
    </source>
</evidence>
<dbReference type="Pfam" id="PF00535">
    <property type="entry name" value="Glycos_transf_2"/>
    <property type="match status" value="1"/>
</dbReference>
<organism evidence="9 10">
    <name type="scientific">Planctopirus ephydatiae</name>
    <dbReference type="NCBI Taxonomy" id="2528019"/>
    <lineage>
        <taxon>Bacteria</taxon>
        <taxon>Pseudomonadati</taxon>
        <taxon>Planctomycetota</taxon>
        <taxon>Planctomycetia</taxon>
        <taxon>Planctomycetales</taxon>
        <taxon>Planctomycetaceae</taxon>
        <taxon>Planctopirus</taxon>
    </lineage>
</organism>
<comment type="subcellular location">
    <subcellularLocation>
        <location evidence="1">Membrane</location>
        <topology evidence="1">Multi-pass membrane protein</topology>
    </subcellularLocation>
</comment>
<keyword evidence="2" id="KW-0328">Glycosyltransferase</keyword>
<feature type="transmembrane region" description="Helical" evidence="7">
    <location>
        <begin position="288"/>
        <end position="311"/>
    </location>
</feature>
<dbReference type="Proteomes" id="UP000315349">
    <property type="component" value="Chromosome"/>
</dbReference>
<evidence type="ECO:0000259" key="8">
    <source>
        <dbReference type="Pfam" id="PF00535"/>
    </source>
</evidence>
<keyword evidence="4 7" id="KW-0812">Transmembrane</keyword>
<dbReference type="OrthoDB" id="9807778at2"/>